<accession>A0A7W8BXX3</accession>
<dbReference type="RefSeq" id="WP_183717100.1">
    <property type="nucleotide sequence ID" value="NZ_JACHGO010000001.1"/>
</dbReference>
<organism evidence="2 3">
    <name type="scientific">Desulfovibrio intestinalis</name>
    <dbReference type="NCBI Taxonomy" id="58621"/>
    <lineage>
        <taxon>Bacteria</taxon>
        <taxon>Pseudomonadati</taxon>
        <taxon>Thermodesulfobacteriota</taxon>
        <taxon>Desulfovibrionia</taxon>
        <taxon>Desulfovibrionales</taxon>
        <taxon>Desulfovibrionaceae</taxon>
        <taxon>Desulfovibrio</taxon>
    </lineage>
</organism>
<reference evidence="2 3" key="1">
    <citation type="submission" date="2020-08" db="EMBL/GenBank/DDBJ databases">
        <title>Genomic Encyclopedia of Type Strains, Phase IV (KMG-IV): sequencing the most valuable type-strain genomes for metagenomic binning, comparative biology and taxonomic classification.</title>
        <authorList>
            <person name="Goeker M."/>
        </authorList>
    </citation>
    <scope>NUCLEOTIDE SEQUENCE [LARGE SCALE GENOMIC DNA]</scope>
    <source>
        <strain evidence="2 3">DSM 11275</strain>
    </source>
</reference>
<evidence type="ECO:0000313" key="3">
    <source>
        <dbReference type="Proteomes" id="UP000539075"/>
    </source>
</evidence>
<name>A0A7W8BXX3_9BACT</name>
<dbReference type="PIRSF" id="PIRSF035009">
    <property type="entry name" value="UCP035009_HSDR_N"/>
    <property type="match status" value="1"/>
</dbReference>
<comment type="caution">
    <text evidence="2">The sequence shown here is derived from an EMBL/GenBank/DDBJ whole genome shotgun (WGS) entry which is preliminary data.</text>
</comment>
<dbReference type="InterPro" id="IPR017035">
    <property type="entry name" value="UCP035009_HsdR_All3000-type"/>
</dbReference>
<proteinExistence type="predicted"/>
<evidence type="ECO:0000313" key="2">
    <source>
        <dbReference type="EMBL" id="MBB5141971.1"/>
    </source>
</evidence>
<protein>
    <recommendedName>
        <fullName evidence="1">Type I restriction enzyme R protein N-terminal domain-containing protein</fullName>
    </recommendedName>
</protein>
<keyword evidence="3" id="KW-1185">Reference proteome</keyword>
<sequence>MELSQILALADRVKSAIPECLNEANTKTSLVLPFLQSMGYDVFDHNEVAQEYTAEWGTKKGEKVDIAILRDGKPSILIECKPMGDPLDTGRCSQLFRYFSTQPARIGILTNGQRYLFFSDLEKENVMDGKPFMELDLLNFNERVLPELQKLTKSTWDLDSALSAAEALKYTRAVKLLVAEDVAEPSDEIVRHYAAQCYDGKLMARVIEMFRPIVKRAFAEHVSDQITKRLESVRIAAEVPAQSVPQPEEISCECENEEVIVTHNTEEWALIIVRTLLRGVVDPARVVMRDQKTYCGILLDDNNRKPICRLFNFGHFEPGMENIGRNAHIIIMTKSNSEGERFDLHFVDDIHPLGEKLIEAVKRHEAINEGE</sequence>
<gene>
    <name evidence="2" type="ORF">HNQ38_000034</name>
</gene>
<dbReference type="InterPro" id="IPR029464">
    <property type="entry name" value="HSDR_N"/>
</dbReference>
<dbReference type="Pfam" id="PF13588">
    <property type="entry name" value="HSDR_N_2"/>
    <property type="match status" value="1"/>
</dbReference>
<dbReference type="EMBL" id="JACHGO010000001">
    <property type="protein sequence ID" value="MBB5141971.1"/>
    <property type="molecule type" value="Genomic_DNA"/>
</dbReference>
<dbReference type="Proteomes" id="UP000539075">
    <property type="component" value="Unassembled WGS sequence"/>
</dbReference>
<feature type="domain" description="Type I restriction enzyme R protein N-terminal" evidence="1">
    <location>
        <begin position="43"/>
        <end position="123"/>
    </location>
</feature>
<evidence type="ECO:0000259" key="1">
    <source>
        <dbReference type="Pfam" id="PF13588"/>
    </source>
</evidence>
<dbReference type="AlphaFoldDB" id="A0A7W8BXX3"/>